<dbReference type="OrthoDB" id="9811006at2"/>
<feature type="chain" id="PRO_5001573529" description="Lipid/polyisoprenoid-binding YceI-like domain-containing protein" evidence="1">
    <location>
        <begin position="36"/>
        <end position="222"/>
    </location>
</feature>
<dbReference type="PATRIC" id="fig|1280951.3.peg.548"/>
<comment type="caution">
    <text evidence="3">The sequence shown here is derived from an EMBL/GenBank/DDBJ whole genome shotgun (WGS) entry which is preliminary data.</text>
</comment>
<dbReference type="PANTHER" id="PTHR34406:SF1">
    <property type="entry name" value="PROTEIN YCEI"/>
    <property type="match status" value="1"/>
</dbReference>
<evidence type="ECO:0000259" key="2">
    <source>
        <dbReference type="SMART" id="SM00867"/>
    </source>
</evidence>
<evidence type="ECO:0000313" key="3">
    <source>
        <dbReference type="EMBL" id="KCZ96553.1"/>
    </source>
</evidence>
<organism evidence="3 4">
    <name type="scientific">Hyphomonas hirschiana VP5</name>
    <dbReference type="NCBI Taxonomy" id="1280951"/>
    <lineage>
        <taxon>Bacteria</taxon>
        <taxon>Pseudomonadati</taxon>
        <taxon>Pseudomonadota</taxon>
        <taxon>Alphaproteobacteria</taxon>
        <taxon>Hyphomonadales</taxon>
        <taxon>Hyphomonadaceae</taxon>
        <taxon>Hyphomonas</taxon>
    </lineage>
</organism>
<gene>
    <name evidence="3" type="ORF">HHI_02700</name>
</gene>
<dbReference type="SMART" id="SM00867">
    <property type="entry name" value="YceI"/>
    <property type="match status" value="1"/>
</dbReference>
<dbReference type="PANTHER" id="PTHR34406">
    <property type="entry name" value="PROTEIN YCEI"/>
    <property type="match status" value="1"/>
</dbReference>
<dbReference type="Gene3D" id="2.40.128.110">
    <property type="entry name" value="Lipid/polyisoprenoid-binding, YceI-like"/>
    <property type="match status" value="1"/>
</dbReference>
<dbReference type="AlphaFoldDB" id="A0A059G0K2"/>
<dbReference type="Proteomes" id="UP000025061">
    <property type="component" value="Unassembled WGS sequence"/>
</dbReference>
<accession>A0A059G0K2</accession>
<evidence type="ECO:0000256" key="1">
    <source>
        <dbReference type="SAM" id="SignalP"/>
    </source>
</evidence>
<name>A0A059G0K2_9PROT</name>
<protein>
    <recommendedName>
        <fullName evidence="2">Lipid/polyisoprenoid-binding YceI-like domain-containing protein</fullName>
    </recommendedName>
</protein>
<dbReference type="Pfam" id="PF04264">
    <property type="entry name" value="YceI"/>
    <property type="match status" value="1"/>
</dbReference>
<feature type="signal peptide" evidence="1">
    <location>
        <begin position="1"/>
        <end position="35"/>
    </location>
</feature>
<dbReference type="PROSITE" id="PS51257">
    <property type="entry name" value="PROKAR_LIPOPROTEIN"/>
    <property type="match status" value="1"/>
</dbReference>
<evidence type="ECO:0000313" key="4">
    <source>
        <dbReference type="Proteomes" id="UP000025061"/>
    </source>
</evidence>
<keyword evidence="1" id="KW-0732">Signal</keyword>
<dbReference type="InterPro" id="IPR007372">
    <property type="entry name" value="Lipid/polyisoprenoid-bd_YceI"/>
</dbReference>
<keyword evidence="4" id="KW-1185">Reference proteome</keyword>
<dbReference type="RefSeq" id="WP_011645535.1">
    <property type="nucleotide sequence ID" value="NZ_ARYI01000001.1"/>
</dbReference>
<reference evidence="3 4" key="1">
    <citation type="submission" date="2013-04" db="EMBL/GenBank/DDBJ databases">
        <title>Hyphomonas hirschiana VP5 Genome Sequencing.</title>
        <authorList>
            <person name="Lai Q."/>
            <person name="Shao Z."/>
        </authorList>
    </citation>
    <scope>NUCLEOTIDE SEQUENCE [LARGE SCALE GENOMIC DNA]</scope>
    <source>
        <strain evidence="3 4">VP5</strain>
    </source>
</reference>
<dbReference type="EMBL" id="ARYI01000001">
    <property type="protein sequence ID" value="KCZ96553.1"/>
    <property type="molecule type" value="Genomic_DNA"/>
</dbReference>
<feature type="domain" description="Lipid/polyisoprenoid-binding YceI-like" evidence="2">
    <location>
        <begin position="53"/>
        <end position="217"/>
    </location>
</feature>
<dbReference type="InterPro" id="IPR036761">
    <property type="entry name" value="TTHA0802/YceI-like_sf"/>
</dbReference>
<sequence>MDRRVKTRLNRRHLKAGAALALAMMVLSGCNTLTSALLAPKIDPVATRLAPGDFTLDTKHAALVFRINHLGYSDYIGRFHRFEASLSGDPAAPDEARIEALIDMTSLDIANPEFAEELMGPDWFDAGAHPQALFRSTAINQVSDTAAQITGDLTLKGITRAVSLTAQLNGSAYDPLRRAEVIGFSATGEINRADFGIDRFSGLLTETVRIEIEAEFIRQSPD</sequence>
<proteinExistence type="predicted"/>
<dbReference type="SUPFAM" id="SSF101874">
    <property type="entry name" value="YceI-like"/>
    <property type="match status" value="1"/>
</dbReference>